<evidence type="ECO:0000313" key="3">
    <source>
        <dbReference type="Proteomes" id="UP000257084"/>
    </source>
</evidence>
<dbReference type="GO" id="GO:0042803">
    <property type="term" value="F:protein homodimerization activity"/>
    <property type="evidence" value="ECO:0007669"/>
    <property type="project" value="InterPro"/>
</dbReference>
<dbReference type="AlphaFoldDB" id="A0A346E0L6"/>
<dbReference type="PROSITE" id="PS01071">
    <property type="entry name" value="GRPE"/>
    <property type="match status" value="1"/>
</dbReference>
<proteinExistence type="predicted"/>
<sequence length="130" mass="15889">MNNFKQKYNCLKKENKKIKKNFFKILKFIRFFKKKKIFRKKIKIRKIIMKFIPFLDNINNNYNLYILNFLKYMVKKNCIKIIEPKKHDDFNPYIHQAIITIKGSKKKIIKVLKKGYIFNNLVLRPALVCI</sequence>
<reference evidence="2 3" key="1">
    <citation type="submission" date="2018-03" db="EMBL/GenBank/DDBJ databases">
        <title>A parallel universe: an anciently diverged bacterial symbiosis in a Hawaiian planthopper (Hemiptera: Cixiidae) reveals rearranged nutritional responsibilities.</title>
        <authorList>
            <person name="Bennett G."/>
            <person name="Mao M."/>
        </authorList>
    </citation>
    <scope>NUCLEOTIDE SEQUENCE [LARGE SCALE GENOMIC DNA]</scope>
    <source>
        <strain evidence="2 3">OLIH</strain>
    </source>
</reference>
<dbReference type="GO" id="GO:0000774">
    <property type="term" value="F:adenyl-nucleotide exchange factor activity"/>
    <property type="evidence" value="ECO:0007669"/>
    <property type="project" value="InterPro"/>
</dbReference>
<dbReference type="SUPFAM" id="SSF51064">
    <property type="entry name" value="Head domain of nucleotide exchange factor GrpE"/>
    <property type="match status" value="1"/>
</dbReference>
<keyword evidence="3" id="KW-1185">Reference proteome</keyword>
<dbReference type="Gene3D" id="2.30.22.10">
    <property type="entry name" value="Head domain of nucleotide exchange factor GrpE"/>
    <property type="match status" value="1"/>
</dbReference>
<dbReference type="InterPro" id="IPR000740">
    <property type="entry name" value="GrpE"/>
</dbReference>
<dbReference type="InterPro" id="IPR009012">
    <property type="entry name" value="GrpE_head"/>
</dbReference>
<dbReference type="GO" id="GO:0006457">
    <property type="term" value="P:protein folding"/>
    <property type="evidence" value="ECO:0007669"/>
    <property type="project" value="InterPro"/>
</dbReference>
<protein>
    <submittedName>
        <fullName evidence="2">Nucleotide exchange factor</fullName>
    </submittedName>
</protein>
<evidence type="ECO:0000256" key="1">
    <source>
        <dbReference type="ARBA" id="ARBA00023186"/>
    </source>
</evidence>
<dbReference type="Pfam" id="PF01025">
    <property type="entry name" value="GrpE"/>
    <property type="match status" value="1"/>
</dbReference>
<dbReference type="GO" id="GO:0051087">
    <property type="term" value="F:protein-folding chaperone binding"/>
    <property type="evidence" value="ECO:0007669"/>
    <property type="project" value="InterPro"/>
</dbReference>
<evidence type="ECO:0000313" key="2">
    <source>
        <dbReference type="EMBL" id="AXN02521.1"/>
    </source>
</evidence>
<dbReference type="EMBL" id="CP028360">
    <property type="protein sequence ID" value="AXN02521.1"/>
    <property type="molecule type" value="Genomic_DNA"/>
</dbReference>
<dbReference type="KEGG" id="vfg:C9I84_134"/>
<keyword evidence="1" id="KW-0143">Chaperone</keyword>
<accession>A0A346E0L6</accession>
<organism evidence="2 3">
    <name type="scientific">Candidatus Vidania fulgoroideorum</name>
    <dbReference type="NCBI Taxonomy" id="881286"/>
    <lineage>
        <taxon>Bacteria</taxon>
        <taxon>Pseudomonadati</taxon>
        <taxon>Pseudomonadota</taxon>
        <taxon>Betaproteobacteria</taxon>
        <taxon>Candidatus Vidania</taxon>
    </lineage>
</organism>
<dbReference type="Proteomes" id="UP000257084">
    <property type="component" value="Chromosome"/>
</dbReference>
<name>A0A346E0L6_9PROT</name>
<gene>
    <name evidence="2" type="ORF">C9I84_134</name>
</gene>